<dbReference type="GO" id="GO:0005801">
    <property type="term" value="C:cis-Golgi network"/>
    <property type="evidence" value="ECO:0007669"/>
    <property type="project" value="TreeGrafter"/>
</dbReference>
<feature type="region of interest" description="Disordered" evidence="1">
    <location>
        <begin position="1"/>
        <end position="24"/>
    </location>
</feature>
<keyword evidence="2" id="KW-0812">Transmembrane</keyword>
<dbReference type="PROSITE" id="PS51354">
    <property type="entry name" value="GLUTAREDOXIN_2"/>
    <property type="match status" value="1"/>
</dbReference>
<dbReference type="SUPFAM" id="SSF52833">
    <property type="entry name" value="Thioredoxin-like"/>
    <property type="match status" value="1"/>
</dbReference>
<dbReference type="GO" id="GO:0000324">
    <property type="term" value="C:fungal-type vacuole"/>
    <property type="evidence" value="ECO:0007669"/>
    <property type="project" value="TreeGrafter"/>
</dbReference>
<dbReference type="GO" id="GO:0034599">
    <property type="term" value="P:cellular response to oxidative stress"/>
    <property type="evidence" value="ECO:0007669"/>
    <property type="project" value="TreeGrafter"/>
</dbReference>
<evidence type="ECO:0000256" key="1">
    <source>
        <dbReference type="SAM" id="MobiDB-lite"/>
    </source>
</evidence>
<dbReference type="GO" id="GO:0005796">
    <property type="term" value="C:Golgi lumen"/>
    <property type="evidence" value="ECO:0007669"/>
    <property type="project" value="TreeGrafter"/>
</dbReference>
<feature type="transmembrane region" description="Helical" evidence="2">
    <location>
        <begin position="47"/>
        <end position="67"/>
    </location>
</feature>
<protein>
    <submittedName>
        <fullName evidence="3">Uncharacterized protein</fullName>
    </submittedName>
</protein>
<accession>A0A0D7BE95</accession>
<evidence type="ECO:0000313" key="3">
    <source>
        <dbReference type="EMBL" id="KIY67916.1"/>
    </source>
</evidence>
<keyword evidence="2" id="KW-0472">Membrane</keyword>
<dbReference type="Proteomes" id="UP000054007">
    <property type="component" value="Unassembled WGS sequence"/>
</dbReference>
<dbReference type="Gene3D" id="3.40.30.10">
    <property type="entry name" value="Glutaredoxin"/>
    <property type="match status" value="1"/>
</dbReference>
<proteinExistence type="predicted"/>
<dbReference type="GO" id="GO:0015038">
    <property type="term" value="F:glutathione disulfide oxidoreductase activity"/>
    <property type="evidence" value="ECO:0007669"/>
    <property type="project" value="TreeGrafter"/>
</dbReference>
<dbReference type="OrthoDB" id="423313at2759"/>
<dbReference type="InterPro" id="IPR036249">
    <property type="entry name" value="Thioredoxin-like_sf"/>
</dbReference>
<keyword evidence="2" id="KW-1133">Transmembrane helix</keyword>
<dbReference type="AlphaFoldDB" id="A0A0D7BE95"/>
<evidence type="ECO:0000313" key="4">
    <source>
        <dbReference type="Proteomes" id="UP000054007"/>
    </source>
</evidence>
<dbReference type="PANTHER" id="PTHR45694">
    <property type="entry name" value="GLUTAREDOXIN 2"/>
    <property type="match status" value="1"/>
</dbReference>
<reference evidence="3 4" key="1">
    <citation type="journal article" date="2015" name="Fungal Genet. Biol.">
        <title>Evolution of novel wood decay mechanisms in Agaricales revealed by the genome sequences of Fistulina hepatica and Cylindrobasidium torrendii.</title>
        <authorList>
            <person name="Floudas D."/>
            <person name="Held B.W."/>
            <person name="Riley R."/>
            <person name="Nagy L.G."/>
            <person name="Koehler G."/>
            <person name="Ransdell A.S."/>
            <person name="Younus H."/>
            <person name="Chow J."/>
            <person name="Chiniquy J."/>
            <person name="Lipzen A."/>
            <person name="Tritt A."/>
            <person name="Sun H."/>
            <person name="Haridas S."/>
            <person name="LaButti K."/>
            <person name="Ohm R.A."/>
            <person name="Kues U."/>
            <person name="Blanchette R.A."/>
            <person name="Grigoriev I.V."/>
            <person name="Minto R.E."/>
            <person name="Hibbett D.S."/>
        </authorList>
    </citation>
    <scope>NUCLEOTIDE SEQUENCE [LARGE SCALE GENOMIC DNA]</scope>
    <source>
        <strain evidence="3 4">FP15055 ss-10</strain>
    </source>
</reference>
<dbReference type="EMBL" id="KN880514">
    <property type="protein sequence ID" value="KIY67916.1"/>
    <property type="molecule type" value="Genomic_DNA"/>
</dbReference>
<name>A0A0D7BE95_9AGAR</name>
<gene>
    <name evidence="3" type="ORF">CYLTODRAFT_396265</name>
</gene>
<evidence type="ECO:0000256" key="2">
    <source>
        <dbReference type="SAM" id="Phobius"/>
    </source>
</evidence>
<sequence>MAVPRISSRTPLRMSALPLSHPPPSQSYPSLMAAALQPRKHRHRTTFLGLGFLFALSVYLFVFQARALSPAVTLRRMDTKPVNHVNIALETLRQSQEAHRKVASHHSTLTLQPAEELAAVSSFLASLPQNVIPPYVDPARPIDPHLVVDFDTRSPRAADEVREMMDDVWTRNPVFLYSRMYSPLSREVKAMLAELHLKPAPTIIDVDVRDDAEVLEPLVQRLAFAEELPVLIVGGTNLGDIAAIRALHESGELKQRISDAGAVIDGAKKKHKK</sequence>
<organism evidence="3 4">
    <name type="scientific">Cylindrobasidium torrendii FP15055 ss-10</name>
    <dbReference type="NCBI Taxonomy" id="1314674"/>
    <lineage>
        <taxon>Eukaryota</taxon>
        <taxon>Fungi</taxon>
        <taxon>Dikarya</taxon>
        <taxon>Basidiomycota</taxon>
        <taxon>Agaricomycotina</taxon>
        <taxon>Agaricomycetes</taxon>
        <taxon>Agaricomycetidae</taxon>
        <taxon>Agaricales</taxon>
        <taxon>Marasmiineae</taxon>
        <taxon>Physalacriaceae</taxon>
        <taxon>Cylindrobasidium</taxon>
    </lineage>
</organism>
<dbReference type="PANTHER" id="PTHR45694:SF5">
    <property type="entry name" value="GLUTAREDOXIN 2"/>
    <property type="match status" value="1"/>
</dbReference>
<dbReference type="STRING" id="1314674.A0A0D7BE95"/>
<keyword evidence="4" id="KW-1185">Reference proteome</keyword>